<evidence type="ECO:0000256" key="2">
    <source>
        <dbReference type="ARBA" id="ARBA00022475"/>
    </source>
</evidence>
<keyword evidence="3 6" id="KW-0812">Transmembrane</keyword>
<evidence type="ECO:0000256" key="1">
    <source>
        <dbReference type="ARBA" id="ARBA00004651"/>
    </source>
</evidence>
<evidence type="ECO:0000313" key="7">
    <source>
        <dbReference type="EMBL" id="QDT10474.1"/>
    </source>
</evidence>
<keyword evidence="5 6" id="KW-0472">Membrane</keyword>
<feature type="transmembrane region" description="Helical" evidence="6">
    <location>
        <begin position="54"/>
        <end position="74"/>
    </location>
</feature>
<evidence type="ECO:0000313" key="8">
    <source>
        <dbReference type="Proteomes" id="UP000319817"/>
    </source>
</evidence>
<evidence type="ECO:0000256" key="4">
    <source>
        <dbReference type="ARBA" id="ARBA00022989"/>
    </source>
</evidence>
<evidence type="ECO:0000256" key="5">
    <source>
        <dbReference type="ARBA" id="ARBA00023136"/>
    </source>
</evidence>
<dbReference type="CDD" id="cd06579">
    <property type="entry name" value="TM_PBP1_transp_AraH_like"/>
    <property type="match status" value="1"/>
</dbReference>
<name>A0A517NTL9_9BACT</name>
<dbReference type="AlphaFoldDB" id="A0A517NTL9"/>
<keyword evidence="4 6" id="KW-1133">Transmembrane helix</keyword>
<dbReference type="OrthoDB" id="9813906at2"/>
<dbReference type="PANTHER" id="PTHR32196:SF72">
    <property type="entry name" value="RIBOSE IMPORT PERMEASE PROTEIN RBSC"/>
    <property type="match status" value="1"/>
</dbReference>
<feature type="transmembrane region" description="Helical" evidence="6">
    <location>
        <begin position="320"/>
        <end position="339"/>
    </location>
</feature>
<reference evidence="7 8" key="1">
    <citation type="submission" date="2019-02" db="EMBL/GenBank/DDBJ databases">
        <title>Deep-cultivation of Planctomycetes and their phenomic and genomic characterization uncovers novel biology.</title>
        <authorList>
            <person name="Wiegand S."/>
            <person name="Jogler M."/>
            <person name="Boedeker C."/>
            <person name="Pinto D."/>
            <person name="Vollmers J."/>
            <person name="Rivas-Marin E."/>
            <person name="Kohn T."/>
            <person name="Peeters S.H."/>
            <person name="Heuer A."/>
            <person name="Rast P."/>
            <person name="Oberbeckmann S."/>
            <person name="Bunk B."/>
            <person name="Jeske O."/>
            <person name="Meyerdierks A."/>
            <person name="Storesund J.E."/>
            <person name="Kallscheuer N."/>
            <person name="Luecker S."/>
            <person name="Lage O.M."/>
            <person name="Pohl T."/>
            <person name="Merkel B.J."/>
            <person name="Hornburger P."/>
            <person name="Mueller R.-W."/>
            <person name="Bruemmer F."/>
            <person name="Labrenz M."/>
            <person name="Spormann A.M."/>
            <person name="Op den Camp H."/>
            <person name="Overmann J."/>
            <person name="Amann R."/>
            <person name="Jetten M.S.M."/>
            <person name="Mascher T."/>
            <person name="Medema M.H."/>
            <person name="Devos D.P."/>
            <person name="Kaster A.-K."/>
            <person name="Ovreas L."/>
            <person name="Rohde M."/>
            <person name="Galperin M.Y."/>
            <person name="Jogler C."/>
        </authorList>
    </citation>
    <scope>NUCLEOTIDE SEQUENCE [LARGE SCALE GENOMIC DNA]</scope>
    <source>
        <strain evidence="7 8">K23_9</strain>
    </source>
</reference>
<evidence type="ECO:0000256" key="3">
    <source>
        <dbReference type="ARBA" id="ARBA00022692"/>
    </source>
</evidence>
<keyword evidence="8" id="KW-1185">Reference proteome</keyword>
<proteinExistence type="predicted"/>
<dbReference type="GO" id="GO:0022857">
    <property type="term" value="F:transmembrane transporter activity"/>
    <property type="evidence" value="ECO:0007669"/>
    <property type="project" value="InterPro"/>
</dbReference>
<feature type="transmembrane region" description="Helical" evidence="6">
    <location>
        <begin position="185"/>
        <end position="210"/>
    </location>
</feature>
<sequence>MADANPNWIKRLFTSQLGPVFALVVIVVFFSIAESILASGVFTSTRNLRVIMSSAALIAVPALGMTIIIIAAGIDLSAGTTLTLCGTVFALQLQNSPVPASDPAFVGTMLWALLLTVLTGCACGFLNGLLISATRVVPFIVTLGTMTIFLGIGQIIAGESTVYAPKENIPQWLSLCFTGSQPDKYLIPGVLIPTSVIIAVVLAIAVGLLLRYTVFGRNVFAIGSSESTARLCGINVPVMTVAVYTLAGFFVAIGGLLYFADVKNGNPTDGTGKELEIIAAVVLGGGSLTGGRGSILGTIVGALIITVIRNGCTLLSIPNTYTHIIIGCIIIAAVIVDQLRHGSPEWFFRLLPAREGR</sequence>
<dbReference type="PANTHER" id="PTHR32196">
    <property type="entry name" value="ABC TRANSPORTER PERMEASE PROTEIN YPHD-RELATED-RELATED"/>
    <property type="match status" value="1"/>
</dbReference>
<dbReference type="Proteomes" id="UP000319817">
    <property type="component" value="Chromosome"/>
</dbReference>
<comment type="subcellular location">
    <subcellularLocation>
        <location evidence="1">Cell membrane</location>
        <topology evidence="1">Multi-pass membrane protein</topology>
    </subcellularLocation>
</comment>
<feature type="transmembrane region" description="Helical" evidence="6">
    <location>
        <begin position="20"/>
        <end position="42"/>
    </location>
</feature>
<keyword evidence="2" id="KW-1003">Cell membrane</keyword>
<dbReference type="GO" id="GO:0005886">
    <property type="term" value="C:plasma membrane"/>
    <property type="evidence" value="ECO:0007669"/>
    <property type="project" value="UniProtKB-SubCell"/>
</dbReference>
<feature type="transmembrane region" description="Helical" evidence="6">
    <location>
        <begin position="136"/>
        <end position="157"/>
    </location>
</feature>
<dbReference type="EMBL" id="CP036526">
    <property type="protein sequence ID" value="QDT10474.1"/>
    <property type="molecule type" value="Genomic_DNA"/>
</dbReference>
<dbReference type="Pfam" id="PF02653">
    <property type="entry name" value="BPD_transp_2"/>
    <property type="match status" value="1"/>
</dbReference>
<protein>
    <submittedName>
        <fullName evidence="7">Ribose transport system permease protein RbsC</fullName>
    </submittedName>
</protein>
<feature type="transmembrane region" description="Helical" evidence="6">
    <location>
        <begin position="109"/>
        <end position="129"/>
    </location>
</feature>
<dbReference type="InterPro" id="IPR001851">
    <property type="entry name" value="ABC_transp_permease"/>
</dbReference>
<feature type="transmembrane region" description="Helical" evidence="6">
    <location>
        <begin position="231"/>
        <end position="257"/>
    </location>
</feature>
<gene>
    <name evidence="7" type="primary">rbsC_2</name>
    <name evidence="7" type="ORF">K239x_24310</name>
</gene>
<feature type="transmembrane region" description="Helical" evidence="6">
    <location>
        <begin position="277"/>
        <end position="308"/>
    </location>
</feature>
<evidence type="ECO:0000256" key="6">
    <source>
        <dbReference type="SAM" id="Phobius"/>
    </source>
</evidence>
<accession>A0A517NTL9</accession>
<organism evidence="7 8">
    <name type="scientific">Stieleria marina</name>
    <dbReference type="NCBI Taxonomy" id="1930275"/>
    <lineage>
        <taxon>Bacteria</taxon>
        <taxon>Pseudomonadati</taxon>
        <taxon>Planctomycetota</taxon>
        <taxon>Planctomycetia</taxon>
        <taxon>Pirellulales</taxon>
        <taxon>Pirellulaceae</taxon>
        <taxon>Stieleria</taxon>
    </lineage>
</organism>